<keyword evidence="2" id="KW-1185">Reference proteome</keyword>
<dbReference type="RefSeq" id="WP_163943678.1">
    <property type="nucleotide sequence ID" value="NZ_JAAHBU010000101.1"/>
</dbReference>
<comment type="caution">
    <text evidence="1">The sequence shown here is derived from an EMBL/GenBank/DDBJ whole genome shotgun (WGS) entry which is preliminary data.</text>
</comment>
<evidence type="ECO:0000313" key="1">
    <source>
        <dbReference type="EMBL" id="NER63972.1"/>
    </source>
</evidence>
<name>A0A6B3NKX5_9PSED</name>
<proteinExistence type="predicted"/>
<accession>A0A6B3NKX5</accession>
<sequence length="169" mass="19257">MFRASSLVSPIQFAPFSGVRSYWATHFLAMLQCLRFHKALTFPGSLFDRRTQGNWSLSDLRGTAPAHFFNQIDQQMQNFGFQYCLATLLNSPEARPLALDLIQKIEEIWNIRFSTALNQYSFRISGNDSELSADLSSYFSHIFPPMRGENGPNSRRCDCELRSVSSATK</sequence>
<dbReference type="EMBL" id="JAAHBU010000101">
    <property type="protein sequence ID" value="NER63972.1"/>
    <property type="molecule type" value="Genomic_DNA"/>
</dbReference>
<protein>
    <submittedName>
        <fullName evidence="1">Uncharacterized protein</fullName>
    </submittedName>
</protein>
<organism evidence="1 2">
    <name type="scientific">Pseudomonas brassicae</name>
    <dbReference type="NCBI Taxonomy" id="2708063"/>
    <lineage>
        <taxon>Bacteria</taxon>
        <taxon>Pseudomonadati</taxon>
        <taxon>Pseudomonadota</taxon>
        <taxon>Gammaproteobacteria</taxon>
        <taxon>Pseudomonadales</taxon>
        <taxon>Pseudomonadaceae</taxon>
        <taxon>Pseudomonas</taxon>
    </lineage>
</organism>
<dbReference type="Proteomes" id="UP000482634">
    <property type="component" value="Unassembled WGS sequence"/>
</dbReference>
<dbReference type="AlphaFoldDB" id="A0A6B3NKX5"/>
<evidence type="ECO:0000313" key="2">
    <source>
        <dbReference type="Proteomes" id="UP000482634"/>
    </source>
</evidence>
<reference evidence="1 2" key="1">
    <citation type="submission" date="2020-02" db="EMBL/GenBank/DDBJ databases">
        <title>Broccoli isolated Pseudomonas sp.</title>
        <authorList>
            <person name="Fujikawa T."/>
            <person name="Sawada H."/>
        </authorList>
    </citation>
    <scope>NUCLEOTIDE SEQUENCE [LARGE SCALE GENOMIC DNA]</scope>
    <source>
        <strain evidence="1 2">MAFF212427</strain>
    </source>
</reference>
<gene>
    <name evidence="1" type="ORF">G3436_08755</name>
</gene>